<evidence type="ECO:0000256" key="1">
    <source>
        <dbReference type="SAM" id="MobiDB-lite"/>
    </source>
</evidence>
<reference evidence="2 3" key="1">
    <citation type="submission" date="2019-04" db="EMBL/GenBank/DDBJ databases">
        <title>Aspergillus burnettii sp. nov., novel species from soil in southeast Queensland.</title>
        <authorList>
            <person name="Gilchrist C.L.M."/>
            <person name="Pitt J.I."/>
            <person name="Lange L."/>
            <person name="Lacey H.J."/>
            <person name="Vuong D."/>
            <person name="Midgley D.J."/>
            <person name="Greenfield P."/>
            <person name="Bradbury M."/>
            <person name="Lacey E."/>
            <person name="Busk P.K."/>
            <person name="Pilgaard B."/>
            <person name="Chooi Y.H."/>
            <person name="Piggott A.M."/>
        </authorList>
    </citation>
    <scope>NUCLEOTIDE SEQUENCE [LARGE SCALE GENOMIC DNA]</scope>
    <source>
        <strain evidence="2 3">FRR 5400</strain>
    </source>
</reference>
<accession>A0A8H6E0X0</accession>
<keyword evidence="3" id="KW-1185">Reference proteome</keyword>
<dbReference type="AlphaFoldDB" id="A0A8H6E0X0"/>
<evidence type="ECO:0000313" key="2">
    <source>
        <dbReference type="EMBL" id="KAF5855254.1"/>
    </source>
</evidence>
<dbReference type="Proteomes" id="UP000541154">
    <property type="component" value="Unassembled WGS sequence"/>
</dbReference>
<comment type="caution">
    <text evidence="2">The sequence shown here is derived from an EMBL/GenBank/DDBJ whole genome shotgun (WGS) entry which is preliminary data.</text>
</comment>
<protein>
    <submittedName>
        <fullName evidence="2">Uncharacterized protein</fullName>
    </submittedName>
</protein>
<name>A0A8H6E0X0_PETAA</name>
<organism evidence="2 3">
    <name type="scientific">Petromyces alliaceus</name>
    <name type="common">Aspergillus alliaceus</name>
    <dbReference type="NCBI Taxonomy" id="209559"/>
    <lineage>
        <taxon>Eukaryota</taxon>
        <taxon>Fungi</taxon>
        <taxon>Dikarya</taxon>
        <taxon>Ascomycota</taxon>
        <taxon>Pezizomycotina</taxon>
        <taxon>Eurotiomycetes</taxon>
        <taxon>Eurotiomycetidae</taxon>
        <taxon>Eurotiales</taxon>
        <taxon>Aspergillaceae</taxon>
        <taxon>Aspergillus</taxon>
        <taxon>Aspergillus subgen. Circumdati</taxon>
    </lineage>
</organism>
<evidence type="ECO:0000313" key="3">
    <source>
        <dbReference type="Proteomes" id="UP000541154"/>
    </source>
</evidence>
<proteinExistence type="predicted"/>
<feature type="region of interest" description="Disordered" evidence="1">
    <location>
        <begin position="1"/>
        <end position="27"/>
    </location>
</feature>
<feature type="compositionally biased region" description="Polar residues" evidence="1">
    <location>
        <begin position="10"/>
        <end position="27"/>
    </location>
</feature>
<sequence length="149" mass="15961">MATLAMYPSSPLSFTRNQNSNSDKSTSPNPYLGLSFLSIKMSAQGSLSGFGSNFEGTFYGIKIVLAGSFSQSVERYSAPTVNLTYENLENLPCTYDIVTEGPPSYVGPADLSIKFVNAQGQTASITGPILHPISQRTTVMGSARFDIAR</sequence>
<gene>
    <name evidence="2" type="ORF">ETB97_009559</name>
</gene>
<dbReference type="EMBL" id="SPNV01000467">
    <property type="protein sequence ID" value="KAF5855254.1"/>
    <property type="molecule type" value="Genomic_DNA"/>
</dbReference>